<evidence type="ECO:0000313" key="2">
    <source>
        <dbReference type="EMBL" id="KUL33354.1"/>
    </source>
</evidence>
<comment type="caution">
    <text evidence="2">The sequence shown here is derived from an EMBL/GenBank/DDBJ whole genome shotgun (WGS) entry which is preliminary data.</text>
</comment>
<sequence>MTAPEAGPFGSATAWGGAGFAGTVGPDARDPEPFTPDTPAPADDTPAGTEDAAGDAFGEAEDATGDAFGEAEDATGDGFGEAEDAAGDVVGGPGVGTGGC</sequence>
<gene>
    <name evidence="2" type="ORF">ADL15_17840</name>
</gene>
<feature type="compositionally biased region" description="Low complexity" evidence="1">
    <location>
        <begin position="40"/>
        <end position="57"/>
    </location>
</feature>
<feature type="compositionally biased region" description="Acidic residues" evidence="1">
    <location>
        <begin position="58"/>
        <end position="86"/>
    </location>
</feature>
<feature type="compositionally biased region" description="Gly residues" evidence="1">
    <location>
        <begin position="89"/>
        <end position="100"/>
    </location>
</feature>
<organism evidence="2 3">
    <name type="scientific">Actinoplanes awajinensis subsp. mycoplanecinus</name>
    <dbReference type="NCBI Taxonomy" id="135947"/>
    <lineage>
        <taxon>Bacteria</taxon>
        <taxon>Bacillati</taxon>
        <taxon>Actinomycetota</taxon>
        <taxon>Actinomycetes</taxon>
        <taxon>Micromonosporales</taxon>
        <taxon>Micromonosporaceae</taxon>
        <taxon>Actinoplanes</taxon>
    </lineage>
</organism>
<evidence type="ECO:0000313" key="3">
    <source>
        <dbReference type="Proteomes" id="UP000053244"/>
    </source>
</evidence>
<dbReference type="Proteomes" id="UP000053244">
    <property type="component" value="Unassembled WGS sequence"/>
</dbReference>
<dbReference type="EMBL" id="LLZH01000145">
    <property type="protein sequence ID" value="KUL33354.1"/>
    <property type="molecule type" value="Genomic_DNA"/>
</dbReference>
<dbReference type="AlphaFoldDB" id="A0A117MSH8"/>
<protein>
    <submittedName>
        <fullName evidence="2">Uncharacterized protein</fullName>
    </submittedName>
</protein>
<feature type="region of interest" description="Disordered" evidence="1">
    <location>
        <begin position="1"/>
        <end position="100"/>
    </location>
</feature>
<name>A0A117MSH8_9ACTN</name>
<dbReference type="RefSeq" id="WP_067691967.1">
    <property type="nucleotide sequence ID" value="NZ_LLZH01000145.1"/>
</dbReference>
<accession>A0A117MSH8</accession>
<reference evidence="2 3" key="1">
    <citation type="submission" date="2015-10" db="EMBL/GenBank/DDBJ databases">
        <authorList>
            <person name="Gilbert D.G."/>
        </authorList>
    </citation>
    <scope>NUCLEOTIDE SEQUENCE [LARGE SCALE GENOMIC DNA]</scope>
    <source>
        <strain evidence="2 3">NRRL B-16712</strain>
    </source>
</reference>
<evidence type="ECO:0000256" key="1">
    <source>
        <dbReference type="SAM" id="MobiDB-lite"/>
    </source>
</evidence>
<proteinExistence type="predicted"/>
<keyword evidence="3" id="KW-1185">Reference proteome</keyword>